<dbReference type="PANTHER" id="PTHR32097">
    <property type="entry name" value="CAMP-BINDING PROTEIN 1-RELATED"/>
    <property type="match status" value="1"/>
</dbReference>
<dbReference type="CDD" id="cd06974">
    <property type="entry name" value="TerD_like"/>
    <property type="match status" value="2"/>
</dbReference>
<accession>A0A4Y8PZ40</accession>
<comment type="similarity">
    <text evidence="1">Belongs to the CAPAB/TerDEXZ family.</text>
</comment>
<keyword evidence="5" id="KW-1185">Reference proteome</keyword>
<protein>
    <submittedName>
        <fullName evidence="4">Tellurium resistance protein TerA</fullName>
    </submittedName>
</protein>
<evidence type="ECO:0000259" key="3">
    <source>
        <dbReference type="Pfam" id="PF02342"/>
    </source>
</evidence>
<evidence type="ECO:0000256" key="1">
    <source>
        <dbReference type="ARBA" id="ARBA00008775"/>
    </source>
</evidence>
<evidence type="ECO:0000313" key="4">
    <source>
        <dbReference type="EMBL" id="TFE85514.1"/>
    </source>
</evidence>
<dbReference type="InterPro" id="IPR003325">
    <property type="entry name" value="TerD"/>
</dbReference>
<sequence>MAVTIVKGQKADLTKTSPGLQRLTVALNWNSPAQVELDTSAFLLAASGKVTGDEDLIFYGNPKNSFITYVEKQTSSAKKFFHIDLQQIPAAVDKIAFTLTIYEGEQRKQTFGQVTDTVIRFANEDSGQELLRYELGNNFSVETAIVVGELYRYNQDWKFNAVGAGYSGGLSALCGSFGIEVDGAPAGGSSSGAGQPPSGQPSPPAPPKSAAPPAPPAAPPSPPPAPSAPSINLTKIELKKKGDVINLTKPSGGMGEILINLNWNQQQAKSGGFFSRKTGGVDLDLACLYELKDGRKGVIQALGESFGALDRPPYVALDGDDRTGSVKTGENIRINGKKVSEIKRLLVFAFIYEGVANWSQADGVVTLKQPSGPDIVVQLDEHDNRHRMCAIAMIRNVGDETFSIERLVQYYAGHKEIDQAYGWGLRWVAGSK</sequence>
<dbReference type="PIRSF" id="PIRSF037118">
    <property type="entry name" value="Tellurite_resistance_TerA"/>
    <property type="match status" value="1"/>
</dbReference>
<dbReference type="OrthoDB" id="179721at2"/>
<dbReference type="RefSeq" id="WP_134755058.1">
    <property type="nucleotide sequence ID" value="NZ_MYFO02000015.1"/>
</dbReference>
<organism evidence="4 5">
    <name type="scientific">Paenibacillus athensensis</name>
    <dbReference type="NCBI Taxonomy" id="1967502"/>
    <lineage>
        <taxon>Bacteria</taxon>
        <taxon>Bacillati</taxon>
        <taxon>Bacillota</taxon>
        <taxon>Bacilli</taxon>
        <taxon>Bacillales</taxon>
        <taxon>Paenibacillaceae</taxon>
        <taxon>Paenibacillus</taxon>
    </lineage>
</organism>
<evidence type="ECO:0000313" key="5">
    <source>
        <dbReference type="Proteomes" id="UP000298246"/>
    </source>
</evidence>
<dbReference type="PANTHER" id="PTHR32097:SF4">
    <property type="entry name" value="GENERAL STRESS PROTEIN 16U"/>
    <property type="match status" value="1"/>
</dbReference>
<dbReference type="InterPro" id="IPR017115">
    <property type="entry name" value="Tellurite_resistance_TerA"/>
</dbReference>
<dbReference type="AlphaFoldDB" id="A0A4Y8PZ40"/>
<dbReference type="InterPro" id="IPR051324">
    <property type="entry name" value="Stress/Tellurium_Resist"/>
</dbReference>
<proteinExistence type="inferred from homology"/>
<gene>
    <name evidence="4" type="ORF">B5M42_17340</name>
</gene>
<dbReference type="EMBL" id="MYFO01000025">
    <property type="protein sequence ID" value="TFE85514.1"/>
    <property type="molecule type" value="Genomic_DNA"/>
</dbReference>
<reference evidence="4 5" key="1">
    <citation type="submission" date="2017-03" db="EMBL/GenBank/DDBJ databases">
        <title>Isolation of Levoglucosan Utilizing Bacteria.</title>
        <authorList>
            <person name="Arya A.S."/>
        </authorList>
    </citation>
    <scope>NUCLEOTIDE SEQUENCE [LARGE SCALE GENOMIC DNA]</scope>
    <source>
        <strain evidence="4 5">MEC069</strain>
    </source>
</reference>
<dbReference type="Pfam" id="PF02342">
    <property type="entry name" value="TerD"/>
    <property type="match status" value="1"/>
</dbReference>
<name>A0A4Y8PZ40_9BACL</name>
<dbReference type="Proteomes" id="UP000298246">
    <property type="component" value="Unassembled WGS sequence"/>
</dbReference>
<feature type="region of interest" description="Disordered" evidence="2">
    <location>
        <begin position="185"/>
        <end position="230"/>
    </location>
</feature>
<feature type="domain" description="TerD" evidence="3">
    <location>
        <begin position="1"/>
        <end position="177"/>
    </location>
</feature>
<dbReference type="Gene3D" id="2.60.60.30">
    <property type="entry name" value="sav2460 like domains"/>
    <property type="match status" value="2"/>
</dbReference>
<feature type="compositionally biased region" description="Pro residues" evidence="2">
    <location>
        <begin position="198"/>
        <end position="227"/>
    </location>
</feature>
<comment type="caution">
    <text evidence="4">The sequence shown here is derived from an EMBL/GenBank/DDBJ whole genome shotgun (WGS) entry which is preliminary data.</text>
</comment>
<evidence type="ECO:0000256" key="2">
    <source>
        <dbReference type="SAM" id="MobiDB-lite"/>
    </source>
</evidence>